<reference evidence="3" key="1">
    <citation type="journal article" date="2014" name="Proc. Natl. Acad. Sci. U.S.A.">
        <title>Extensive sampling of basidiomycete genomes demonstrates inadequacy of the white-rot/brown-rot paradigm for wood decay fungi.</title>
        <authorList>
            <person name="Riley R."/>
            <person name="Salamov A.A."/>
            <person name="Brown D.W."/>
            <person name="Nagy L.G."/>
            <person name="Floudas D."/>
            <person name="Held B.W."/>
            <person name="Levasseur A."/>
            <person name="Lombard V."/>
            <person name="Morin E."/>
            <person name="Otillar R."/>
            <person name="Lindquist E.A."/>
            <person name="Sun H."/>
            <person name="LaButti K.M."/>
            <person name="Schmutz J."/>
            <person name="Jabbour D."/>
            <person name="Luo H."/>
            <person name="Baker S.E."/>
            <person name="Pisabarro A.G."/>
            <person name="Walton J.D."/>
            <person name="Blanchette R.A."/>
            <person name="Henrissat B."/>
            <person name="Martin F."/>
            <person name="Cullen D."/>
            <person name="Hibbett D.S."/>
            <person name="Grigoriev I.V."/>
        </authorList>
    </citation>
    <scope>NUCLEOTIDE SEQUENCE [LARGE SCALE GENOMIC DNA]</scope>
    <source>
        <strain evidence="3">MUCL 33604</strain>
    </source>
</reference>
<feature type="region of interest" description="Disordered" evidence="1">
    <location>
        <begin position="1"/>
        <end position="65"/>
    </location>
</feature>
<dbReference type="InParanoid" id="A0A067QN09"/>
<evidence type="ECO:0000256" key="1">
    <source>
        <dbReference type="SAM" id="MobiDB-lite"/>
    </source>
</evidence>
<gene>
    <name evidence="2" type="ORF">JAAARDRAFT_187386</name>
</gene>
<protein>
    <submittedName>
        <fullName evidence="2">Uncharacterized protein</fullName>
    </submittedName>
</protein>
<accession>A0A067QN09</accession>
<name>A0A067QN09_9AGAM</name>
<dbReference type="AlphaFoldDB" id="A0A067QN09"/>
<evidence type="ECO:0000313" key="2">
    <source>
        <dbReference type="EMBL" id="KDQ64001.1"/>
    </source>
</evidence>
<dbReference type="Proteomes" id="UP000027265">
    <property type="component" value="Unassembled WGS sequence"/>
</dbReference>
<organism evidence="2 3">
    <name type="scientific">Jaapia argillacea MUCL 33604</name>
    <dbReference type="NCBI Taxonomy" id="933084"/>
    <lineage>
        <taxon>Eukaryota</taxon>
        <taxon>Fungi</taxon>
        <taxon>Dikarya</taxon>
        <taxon>Basidiomycota</taxon>
        <taxon>Agaricomycotina</taxon>
        <taxon>Agaricomycetes</taxon>
        <taxon>Agaricomycetidae</taxon>
        <taxon>Jaapiales</taxon>
        <taxon>Jaapiaceae</taxon>
        <taxon>Jaapia</taxon>
    </lineage>
</organism>
<dbReference type="HOGENOM" id="CLU_2210432_0_0_1"/>
<keyword evidence="3" id="KW-1185">Reference proteome</keyword>
<evidence type="ECO:0000313" key="3">
    <source>
        <dbReference type="Proteomes" id="UP000027265"/>
    </source>
</evidence>
<sequence length="107" mass="10945">MTSFVLSPDDVSDPREFQASEPPDPGDNVRHTTAPIDPLPDGTGSPLPGRTDAEVGIPPPDMTASSSIEVNATAAALELGEVKSEDEGDKLVMPQGNHSAALPEGGA</sequence>
<feature type="region of interest" description="Disordered" evidence="1">
    <location>
        <begin position="81"/>
        <end position="107"/>
    </location>
</feature>
<dbReference type="EMBL" id="KL197709">
    <property type="protein sequence ID" value="KDQ64001.1"/>
    <property type="molecule type" value="Genomic_DNA"/>
</dbReference>
<proteinExistence type="predicted"/>